<dbReference type="OrthoDB" id="272512at2759"/>
<keyword evidence="2 7" id="KW-0812">Transmembrane</keyword>
<dbReference type="PANTHER" id="PTHR23063">
    <property type="entry name" value="PHOSPHOLIPID ACYLTRANSFERASE"/>
    <property type="match status" value="1"/>
</dbReference>
<evidence type="ECO:0000256" key="4">
    <source>
        <dbReference type="ARBA" id="ARBA00023098"/>
    </source>
</evidence>
<evidence type="ECO:0000256" key="2">
    <source>
        <dbReference type="ARBA" id="ARBA00022692"/>
    </source>
</evidence>
<gene>
    <name evidence="8" type="ORF">FA13DRAFT_1764628</name>
</gene>
<dbReference type="EMBL" id="QPFP01000024">
    <property type="protein sequence ID" value="TEB30146.1"/>
    <property type="molecule type" value="Genomic_DNA"/>
</dbReference>
<feature type="transmembrane region" description="Helical" evidence="7">
    <location>
        <begin position="46"/>
        <end position="69"/>
    </location>
</feature>
<evidence type="ECO:0000256" key="5">
    <source>
        <dbReference type="ARBA" id="ARBA00023136"/>
    </source>
</evidence>
<evidence type="ECO:0008006" key="10">
    <source>
        <dbReference type="Google" id="ProtNLM"/>
    </source>
</evidence>
<evidence type="ECO:0000313" key="8">
    <source>
        <dbReference type="EMBL" id="TEB30146.1"/>
    </source>
</evidence>
<name>A0A4Y7T7I5_COPMI</name>
<keyword evidence="4" id="KW-0443">Lipid metabolism</keyword>
<proteinExistence type="predicted"/>
<evidence type="ECO:0000256" key="6">
    <source>
        <dbReference type="ARBA" id="ARBA00023315"/>
    </source>
</evidence>
<comment type="caution">
    <text evidence="8">The sequence shown here is derived from an EMBL/GenBank/DDBJ whole genome shotgun (WGS) entry which is preliminary data.</text>
</comment>
<keyword evidence="1" id="KW-0808">Transferase</keyword>
<dbReference type="GO" id="GO:0016746">
    <property type="term" value="F:acyltransferase activity"/>
    <property type="evidence" value="ECO:0007669"/>
    <property type="project" value="UniProtKB-KW"/>
</dbReference>
<keyword evidence="9" id="KW-1185">Reference proteome</keyword>
<keyword evidence="3 7" id="KW-1133">Transmembrane helix</keyword>
<keyword evidence="6" id="KW-0012">Acyltransferase</keyword>
<feature type="transmembrane region" description="Helical" evidence="7">
    <location>
        <begin position="75"/>
        <end position="97"/>
    </location>
</feature>
<sequence length="357" mass="39364">MEKFSNYRDAGTGIQPFLKPLPPGGSEVLAQATLPLRYFLAALRTALVLVLALAYIVIVRLALLIFYPIRPLYDSLAHLGTAILGRSALFIIGLFWVPVDQITKKRKAVPKNAQVPWNPKAGDIIVSNWVSWIELIWLAIRFNPIFVLPATSPIAYTPGRRTGTGSANIQQTARTPSPRIPIVGFRQVSLLQMITSTGHVPRASSSFDSIEDIRKTARRPIVVFPECTTSNGRGLLRFANVFKMAVPVKGFNVFVMCVRYDPPTAFTPSLAHSIPSNFLNPLVHLFSLAASPSPLSISIRLLSLSDSPSSQLFMANEYVSLTETCVALIAQIGKLKQTGMGWEDKASLLEFYWGKKR</sequence>
<accession>A0A4Y7T7I5</accession>
<dbReference type="GO" id="GO:0006629">
    <property type="term" value="P:lipid metabolic process"/>
    <property type="evidence" value="ECO:0007669"/>
    <property type="project" value="UniProtKB-KW"/>
</dbReference>
<protein>
    <recommendedName>
        <fullName evidence="10">Phospholipid/glycerol acyltransferase domain-containing protein</fullName>
    </recommendedName>
</protein>
<organism evidence="8 9">
    <name type="scientific">Coprinellus micaceus</name>
    <name type="common">Glistening ink-cap mushroom</name>
    <name type="synonym">Coprinus micaceus</name>
    <dbReference type="NCBI Taxonomy" id="71717"/>
    <lineage>
        <taxon>Eukaryota</taxon>
        <taxon>Fungi</taxon>
        <taxon>Dikarya</taxon>
        <taxon>Basidiomycota</taxon>
        <taxon>Agaricomycotina</taxon>
        <taxon>Agaricomycetes</taxon>
        <taxon>Agaricomycetidae</taxon>
        <taxon>Agaricales</taxon>
        <taxon>Agaricineae</taxon>
        <taxon>Psathyrellaceae</taxon>
        <taxon>Coprinellus</taxon>
    </lineage>
</organism>
<dbReference type="AlphaFoldDB" id="A0A4Y7T7I5"/>
<evidence type="ECO:0000256" key="3">
    <source>
        <dbReference type="ARBA" id="ARBA00022989"/>
    </source>
</evidence>
<dbReference type="PANTHER" id="PTHR23063:SF60">
    <property type="entry name" value="LYSOPHOSPHATIDIC ACID:OLEOYL-COA ACYLTRANSFERASE 1"/>
    <property type="match status" value="1"/>
</dbReference>
<dbReference type="STRING" id="71717.A0A4Y7T7I5"/>
<reference evidence="8 9" key="1">
    <citation type="journal article" date="2019" name="Nat. Ecol. Evol.">
        <title>Megaphylogeny resolves global patterns of mushroom evolution.</title>
        <authorList>
            <person name="Varga T."/>
            <person name="Krizsan K."/>
            <person name="Foldi C."/>
            <person name="Dima B."/>
            <person name="Sanchez-Garcia M."/>
            <person name="Sanchez-Ramirez S."/>
            <person name="Szollosi G.J."/>
            <person name="Szarkandi J.G."/>
            <person name="Papp V."/>
            <person name="Albert L."/>
            <person name="Andreopoulos W."/>
            <person name="Angelini C."/>
            <person name="Antonin V."/>
            <person name="Barry K.W."/>
            <person name="Bougher N.L."/>
            <person name="Buchanan P."/>
            <person name="Buyck B."/>
            <person name="Bense V."/>
            <person name="Catcheside P."/>
            <person name="Chovatia M."/>
            <person name="Cooper J."/>
            <person name="Damon W."/>
            <person name="Desjardin D."/>
            <person name="Finy P."/>
            <person name="Geml J."/>
            <person name="Haridas S."/>
            <person name="Hughes K."/>
            <person name="Justo A."/>
            <person name="Karasinski D."/>
            <person name="Kautmanova I."/>
            <person name="Kiss B."/>
            <person name="Kocsube S."/>
            <person name="Kotiranta H."/>
            <person name="LaButti K.M."/>
            <person name="Lechner B.E."/>
            <person name="Liimatainen K."/>
            <person name="Lipzen A."/>
            <person name="Lukacs Z."/>
            <person name="Mihaltcheva S."/>
            <person name="Morgado L.N."/>
            <person name="Niskanen T."/>
            <person name="Noordeloos M.E."/>
            <person name="Ohm R.A."/>
            <person name="Ortiz-Santana B."/>
            <person name="Ovrebo C."/>
            <person name="Racz N."/>
            <person name="Riley R."/>
            <person name="Savchenko A."/>
            <person name="Shiryaev A."/>
            <person name="Soop K."/>
            <person name="Spirin V."/>
            <person name="Szebenyi C."/>
            <person name="Tomsovsky M."/>
            <person name="Tulloss R.E."/>
            <person name="Uehling J."/>
            <person name="Grigoriev I.V."/>
            <person name="Vagvolgyi C."/>
            <person name="Papp T."/>
            <person name="Martin F.M."/>
            <person name="Miettinen O."/>
            <person name="Hibbett D.S."/>
            <person name="Nagy L.G."/>
        </authorList>
    </citation>
    <scope>NUCLEOTIDE SEQUENCE [LARGE SCALE GENOMIC DNA]</scope>
    <source>
        <strain evidence="8 9">FP101781</strain>
    </source>
</reference>
<evidence type="ECO:0000313" key="9">
    <source>
        <dbReference type="Proteomes" id="UP000298030"/>
    </source>
</evidence>
<keyword evidence="5 7" id="KW-0472">Membrane</keyword>
<evidence type="ECO:0000256" key="7">
    <source>
        <dbReference type="SAM" id="Phobius"/>
    </source>
</evidence>
<evidence type="ECO:0000256" key="1">
    <source>
        <dbReference type="ARBA" id="ARBA00022679"/>
    </source>
</evidence>
<dbReference type="Proteomes" id="UP000298030">
    <property type="component" value="Unassembled WGS sequence"/>
</dbReference>